<keyword evidence="3" id="KW-1185">Reference proteome</keyword>
<feature type="compositionally biased region" description="Pro residues" evidence="1">
    <location>
        <begin position="245"/>
        <end position="259"/>
    </location>
</feature>
<evidence type="ECO:0000313" key="3">
    <source>
        <dbReference type="Proteomes" id="UP000789595"/>
    </source>
</evidence>
<feature type="region of interest" description="Disordered" evidence="1">
    <location>
        <begin position="143"/>
        <end position="193"/>
    </location>
</feature>
<feature type="region of interest" description="Disordered" evidence="1">
    <location>
        <begin position="231"/>
        <end position="288"/>
    </location>
</feature>
<reference evidence="2" key="1">
    <citation type="submission" date="2021-11" db="EMBL/GenBank/DDBJ databases">
        <authorList>
            <consortium name="Genoscope - CEA"/>
            <person name="William W."/>
        </authorList>
    </citation>
    <scope>NUCLEOTIDE SEQUENCE</scope>
</reference>
<comment type="caution">
    <text evidence="2">The sequence shown here is derived from an EMBL/GenBank/DDBJ whole genome shotgun (WGS) entry which is preliminary data.</text>
</comment>
<protein>
    <submittedName>
        <fullName evidence="2">Uncharacterized protein</fullName>
    </submittedName>
</protein>
<proteinExistence type="predicted"/>
<dbReference type="Proteomes" id="UP000789595">
    <property type="component" value="Unassembled WGS sequence"/>
</dbReference>
<name>A0A8J2T0L2_9STRA</name>
<sequence length="288" mass="30472">MGRFPCPAGCGRTFDHPPAAIQHGKSCGRPARAPPARVVILDRGPLPTTHVTRRIFELMRRVPVNERPAAYRAAITAAQCVADAARAVDEVPSNPTFAALCRGVAARRDADRAALEPPRKRPRSPSPEPVVECVAFQNDSDDEYREDDFEASPVPISAGPPTLGVHHTPGSYAHLLTRKTPPDWPHIGERPTTRAGRDAFKELRLDVVAAAWAAEKAREALGPDVVAMDIDPAPSARAENGSVSSPPPPPVVPTPPPETSSPNDGISALLSAVGDRGGDPFAASVPPV</sequence>
<dbReference type="EMBL" id="CAKKNE010000006">
    <property type="protein sequence ID" value="CAH0380001.1"/>
    <property type="molecule type" value="Genomic_DNA"/>
</dbReference>
<evidence type="ECO:0000256" key="1">
    <source>
        <dbReference type="SAM" id="MobiDB-lite"/>
    </source>
</evidence>
<dbReference type="AlphaFoldDB" id="A0A8J2T0L2"/>
<organism evidence="2 3">
    <name type="scientific">Pelagomonas calceolata</name>
    <dbReference type="NCBI Taxonomy" id="35677"/>
    <lineage>
        <taxon>Eukaryota</taxon>
        <taxon>Sar</taxon>
        <taxon>Stramenopiles</taxon>
        <taxon>Ochrophyta</taxon>
        <taxon>Pelagophyceae</taxon>
        <taxon>Pelagomonadales</taxon>
        <taxon>Pelagomonadaceae</taxon>
        <taxon>Pelagomonas</taxon>
    </lineage>
</organism>
<evidence type="ECO:0000313" key="2">
    <source>
        <dbReference type="EMBL" id="CAH0380001.1"/>
    </source>
</evidence>
<accession>A0A8J2T0L2</accession>
<gene>
    <name evidence="2" type="ORF">PECAL_6P16360</name>
</gene>